<gene>
    <name evidence="5" type="ORF">QR695_15320</name>
</gene>
<accession>A0ABT7MT37</accession>
<feature type="transmembrane region" description="Helical" evidence="1">
    <location>
        <begin position="12"/>
        <end position="34"/>
    </location>
</feature>
<feature type="transmembrane region" description="Helical" evidence="1">
    <location>
        <begin position="46"/>
        <end position="67"/>
    </location>
</feature>
<dbReference type="SUPFAM" id="SSF55073">
    <property type="entry name" value="Nucleotide cyclase"/>
    <property type="match status" value="1"/>
</dbReference>
<keyword evidence="1" id="KW-0472">Membrane</keyword>
<feature type="transmembrane region" description="Helical" evidence="1">
    <location>
        <begin position="114"/>
        <end position="137"/>
    </location>
</feature>
<dbReference type="SUPFAM" id="SSF141868">
    <property type="entry name" value="EAL domain-like"/>
    <property type="match status" value="1"/>
</dbReference>
<dbReference type="InterPro" id="IPR035965">
    <property type="entry name" value="PAS-like_dom_sf"/>
</dbReference>
<dbReference type="NCBIfam" id="TIGR00254">
    <property type="entry name" value="GGDEF"/>
    <property type="match status" value="1"/>
</dbReference>
<feature type="transmembrane region" description="Helical" evidence="1">
    <location>
        <begin position="177"/>
        <end position="199"/>
    </location>
</feature>
<feature type="domain" description="EAL" evidence="2">
    <location>
        <begin position="521"/>
        <end position="775"/>
    </location>
</feature>
<feature type="transmembrane region" description="Helical" evidence="1">
    <location>
        <begin position="219"/>
        <end position="241"/>
    </location>
</feature>
<evidence type="ECO:0000259" key="2">
    <source>
        <dbReference type="PROSITE" id="PS50883"/>
    </source>
</evidence>
<dbReference type="InterPro" id="IPR029787">
    <property type="entry name" value="Nucleotide_cyclase"/>
</dbReference>
<feature type="transmembrane region" description="Helical" evidence="1">
    <location>
        <begin position="143"/>
        <end position="165"/>
    </location>
</feature>
<keyword evidence="1" id="KW-0812">Transmembrane</keyword>
<organism evidence="5 6">
    <name type="scientific">Exiguobacterium mexicanum</name>
    <dbReference type="NCBI Taxonomy" id="340146"/>
    <lineage>
        <taxon>Bacteria</taxon>
        <taxon>Bacillati</taxon>
        <taxon>Bacillota</taxon>
        <taxon>Bacilli</taxon>
        <taxon>Bacillales</taxon>
        <taxon>Bacillales Family XII. Incertae Sedis</taxon>
        <taxon>Exiguobacterium</taxon>
    </lineage>
</organism>
<dbReference type="SMART" id="SM00052">
    <property type="entry name" value="EAL"/>
    <property type="match status" value="1"/>
</dbReference>
<dbReference type="InterPro" id="IPR052155">
    <property type="entry name" value="Biofilm_reg_signaling"/>
</dbReference>
<dbReference type="EMBL" id="JASWER010000027">
    <property type="protein sequence ID" value="MDL5378366.1"/>
    <property type="molecule type" value="Genomic_DNA"/>
</dbReference>
<feature type="transmembrane region" description="Helical" evidence="1">
    <location>
        <begin position="79"/>
        <end position="102"/>
    </location>
</feature>
<dbReference type="Proteomes" id="UP001230807">
    <property type="component" value="Unassembled WGS sequence"/>
</dbReference>
<evidence type="ECO:0000259" key="3">
    <source>
        <dbReference type="PROSITE" id="PS50887"/>
    </source>
</evidence>
<dbReference type="PROSITE" id="PS50887">
    <property type="entry name" value="GGDEF"/>
    <property type="match status" value="1"/>
</dbReference>
<dbReference type="CDD" id="cd01948">
    <property type="entry name" value="EAL"/>
    <property type="match status" value="1"/>
</dbReference>
<dbReference type="PROSITE" id="PS50883">
    <property type="entry name" value="EAL"/>
    <property type="match status" value="1"/>
</dbReference>
<dbReference type="PANTHER" id="PTHR44757">
    <property type="entry name" value="DIGUANYLATE CYCLASE DGCP"/>
    <property type="match status" value="1"/>
</dbReference>
<name>A0ABT7MT37_9BACL</name>
<dbReference type="SUPFAM" id="SSF55785">
    <property type="entry name" value="PYP-like sensor domain (PAS domain)"/>
    <property type="match status" value="1"/>
</dbReference>
<dbReference type="Gene3D" id="3.30.450.20">
    <property type="entry name" value="PAS domain"/>
    <property type="match status" value="1"/>
</dbReference>
<dbReference type="CDD" id="cd01949">
    <property type="entry name" value="GGDEF"/>
    <property type="match status" value="1"/>
</dbReference>
<evidence type="ECO:0000313" key="5">
    <source>
        <dbReference type="EMBL" id="MDL5378366.1"/>
    </source>
</evidence>
<evidence type="ECO:0000259" key="4">
    <source>
        <dbReference type="PROSITE" id="PS50924"/>
    </source>
</evidence>
<protein>
    <submittedName>
        <fullName evidence="5">Bifunctional diguanylate cyclase/phosphodiesterase</fullName>
    </submittedName>
</protein>
<comment type="caution">
    <text evidence="5">The sequence shown here is derived from an EMBL/GenBank/DDBJ whole genome shotgun (WGS) entry which is preliminary data.</text>
</comment>
<dbReference type="RefSeq" id="WP_286038599.1">
    <property type="nucleotide sequence ID" value="NZ_CP183077.1"/>
</dbReference>
<dbReference type="InterPro" id="IPR035919">
    <property type="entry name" value="EAL_sf"/>
</dbReference>
<proteinExistence type="predicted"/>
<evidence type="ECO:0000256" key="1">
    <source>
        <dbReference type="PROSITE-ProRule" id="PRU00244"/>
    </source>
</evidence>
<dbReference type="PANTHER" id="PTHR44757:SF2">
    <property type="entry name" value="BIOFILM ARCHITECTURE MAINTENANCE PROTEIN MBAA"/>
    <property type="match status" value="1"/>
</dbReference>
<keyword evidence="1" id="KW-1133">Transmembrane helix</keyword>
<dbReference type="InterPro" id="IPR001633">
    <property type="entry name" value="EAL_dom"/>
</dbReference>
<dbReference type="InterPro" id="IPR000160">
    <property type="entry name" value="GGDEF_dom"/>
</dbReference>
<feature type="domain" description="GGDEF" evidence="3">
    <location>
        <begin position="380"/>
        <end position="512"/>
    </location>
</feature>
<dbReference type="PROSITE" id="PS50924">
    <property type="entry name" value="MHYT"/>
    <property type="match status" value="1"/>
</dbReference>
<sequence length="785" mass="89015">MEPVVEHSMSHNGFLVILSYLIAAVSAYAAIELARRVNSANRSTQNVWIIAGGATLGLGIWSMHFIAMLAHEALRPVTYSIPLVLFSVIIAMAGCIFGFLIVSRRTTRPALIGAGVVMGGSIASMHYVGMAALQGVVTSYNPWLAALSILIAIGASLVALWIGFFSKYAKQKIDLELKVFFSLLMGIAIFGMHFVGMLAASFTFIETDRPFANAIEPSLLAWLVTAITILLFAIFFLSLTLDRHLRKREFIQATILESTTDAVVTTTKDGMIQYANMAFYRLFDEIEEDAFFQDYHPSLTINQPFYEPRRIDIDDRTIEVTSYPLKGETMDQMLWFLRDVSETIASQRLVEHMAYHDTLTDLPNRHKLERILAEHIQIEDPVACLYIDIDRWRFLSDMLGHHGSDELTMQIAERLQVTIHPDDILTRVGSSEFIILLFDKRSTLAKQKAEKCIKAISQPFDIDGTTVELTMSAGISHYPKDTKSAEELVQYARLAVHESKRTGKNQIKEFEDESKHQILRTVEIEKALAQALDRNEFSLVYQPKVSLTQNRLEGVEALLRWNNRELGHVSPTDFIPIAENTGLIHSIGSWVMRESCRAWVRWKKSGVKPFTLSVNVSPLQFAREDFVESLQAILDETGMDPMFLELEVTESSMLSYEASTREKLAQLHQFGILISLDDFGTGYSSFRQLRELPVQVLKIDRSFIVNLFTDRNQEAIVRSMIQLGHNLNMKVLMEGVETSDQLEWLLNEQCDYVQGYYFSRPLREKDVVKHVKSVTTYIEFGKTRA</sequence>
<dbReference type="Gene3D" id="3.20.20.450">
    <property type="entry name" value="EAL domain"/>
    <property type="match status" value="1"/>
</dbReference>
<dbReference type="SMART" id="SM00267">
    <property type="entry name" value="GGDEF"/>
    <property type="match status" value="1"/>
</dbReference>
<dbReference type="CDD" id="cd06174">
    <property type="entry name" value="MFS"/>
    <property type="match status" value="1"/>
</dbReference>
<reference evidence="5 6" key="1">
    <citation type="submission" date="2023-06" db="EMBL/GenBank/DDBJ databases">
        <title>Influencing factors and mechanism of Cr(VI) reduction by facultative anaerobic Exiguobacterium sp. PY14.</title>
        <authorList>
            <person name="Zou L."/>
        </authorList>
    </citation>
    <scope>NUCLEOTIDE SEQUENCE [LARGE SCALE GENOMIC DNA]</scope>
    <source>
        <strain evidence="5 6">PY14</strain>
    </source>
</reference>
<evidence type="ECO:0000313" key="6">
    <source>
        <dbReference type="Proteomes" id="UP001230807"/>
    </source>
</evidence>
<dbReference type="Gene3D" id="3.30.70.270">
    <property type="match status" value="1"/>
</dbReference>
<dbReference type="InterPro" id="IPR005330">
    <property type="entry name" value="MHYT_dom"/>
</dbReference>
<dbReference type="Pfam" id="PF03707">
    <property type="entry name" value="MHYT"/>
    <property type="match status" value="3"/>
</dbReference>
<feature type="domain" description="MHYT" evidence="4">
    <location>
        <begin position="11"/>
        <end position="203"/>
    </location>
</feature>
<dbReference type="InterPro" id="IPR043128">
    <property type="entry name" value="Rev_trsase/Diguanyl_cyclase"/>
</dbReference>
<keyword evidence="6" id="KW-1185">Reference proteome</keyword>
<dbReference type="Pfam" id="PF00563">
    <property type="entry name" value="EAL"/>
    <property type="match status" value="1"/>
</dbReference>
<dbReference type="Pfam" id="PF00990">
    <property type="entry name" value="GGDEF"/>
    <property type="match status" value="1"/>
</dbReference>